<dbReference type="AlphaFoldDB" id="A0A182WCD2"/>
<dbReference type="STRING" id="112268.A0A182WCD2"/>
<dbReference type="GO" id="GO:0050808">
    <property type="term" value="P:synapse organization"/>
    <property type="evidence" value="ECO:0007669"/>
    <property type="project" value="TreeGrafter"/>
</dbReference>
<dbReference type="InterPro" id="IPR003598">
    <property type="entry name" value="Ig_sub2"/>
</dbReference>
<evidence type="ECO:0000313" key="4">
    <source>
        <dbReference type="Proteomes" id="UP000075920"/>
    </source>
</evidence>
<dbReference type="InterPro" id="IPR007110">
    <property type="entry name" value="Ig-like_dom"/>
</dbReference>
<dbReference type="InterPro" id="IPR003599">
    <property type="entry name" value="Ig_sub"/>
</dbReference>
<organism evidence="3 4">
    <name type="scientific">Anopheles minimus</name>
    <dbReference type="NCBI Taxonomy" id="112268"/>
    <lineage>
        <taxon>Eukaryota</taxon>
        <taxon>Metazoa</taxon>
        <taxon>Ecdysozoa</taxon>
        <taxon>Arthropoda</taxon>
        <taxon>Hexapoda</taxon>
        <taxon>Insecta</taxon>
        <taxon>Pterygota</taxon>
        <taxon>Neoptera</taxon>
        <taxon>Endopterygota</taxon>
        <taxon>Diptera</taxon>
        <taxon>Nematocera</taxon>
        <taxon>Culicoidea</taxon>
        <taxon>Culicidae</taxon>
        <taxon>Anophelinae</taxon>
        <taxon>Anopheles</taxon>
    </lineage>
</organism>
<name>A0A182WCD2_9DIPT</name>
<dbReference type="InterPro" id="IPR013098">
    <property type="entry name" value="Ig_I-set"/>
</dbReference>
<dbReference type="SUPFAM" id="SSF48726">
    <property type="entry name" value="Immunoglobulin"/>
    <property type="match status" value="2"/>
</dbReference>
<keyword evidence="1" id="KW-1133">Transmembrane helix</keyword>
<dbReference type="PANTHER" id="PTHR23279">
    <property type="entry name" value="DEFECTIVE PROBOSCIS EXTENSION RESPONSE DPR -RELATED"/>
    <property type="match status" value="1"/>
</dbReference>
<evidence type="ECO:0000313" key="3">
    <source>
        <dbReference type="EnsemblMetazoa" id="AMIN008012-PA"/>
    </source>
</evidence>
<reference evidence="4" key="1">
    <citation type="submission" date="2013-03" db="EMBL/GenBank/DDBJ databases">
        <title>The Genome Sequence of Anopheles minimus MINIMUS1.</title>
        <authorList>
            <consortium name="The Broad Institute Genomics Platform"/>
            <person name="Neafsey D.E."/>
            <person name="Walton C."/>
            <person name="Walker B."/>
            <person name="Young S.K."/>
            <person name="Zeng Q."/>
            <person name="Gargeya S."/>
            <person name="Fitzgerald M."/>
            <person name="Haas B."/>
            <person name="Abouelleil A."/>
            <person name="Allen A.W."/>
            <person name="Alvarado L."/>
            <person name="Arachchi H.M."/>
            <person name="Berlin A.M."/>
            <person name="Chapman S.B."/>
            <person name="Gainer-Dewar J."/>
            <person name="Goldberg J."/>
            <person name="Griggs A."/>
            <person name="Gujja S."/>
            <person name="Hansen M."/>
            <person name="Howarth C."/>
            <person name="Imamovic A."/>
            <person name="Ireland A."/>
            <person name="Larimer J."/>
            <person name="McCowan C."/>
            <person name="Murphy C."/>
            <person name="Pearson M."/>
            <person name="Poon T.W."/>
            <person name="Priest M."/>
            <person name="Roberts A."/>
            <person name="Saif S."/>
            <person name="Shea T."/>
            <person name="Sisk P."/>
            <person name="Sykes S."/>
            <person name="Wortman J."/>
            <person name="Nusbaum C."/>
            <person name="Birren B."/>
        </authorList>
    </citation>
    <scope>NUCLEOTIDE SEQUENCE [LARGE SCALE GENOMIC DNA]</scope>
    <source>
        <strain evidence="4">MINIMUS1</strain>
    </source>
</reference>
<dbReference type="FunFam" id="2.60.40.10:FF:000129">
    <property type="entry name" value="CLUMA_CG018772, isoform A"/>
    <property type="match status" value="1"/>
</dbReference>
<dbReference type="Pfam" id="PF13927">
    <property type="entry name" value="Ig_3"/>
    <property type="match status" value="1"/>
</dbReference>
<dbReference type="InterPro" id="IPR013106">
    <property type="entry name" value="Ig_V-set"/>
</dbReference>
<dbReference type="SMART" id="SM00408">
    <property type="entry name" value="IGc2"/>
    <property type="match status" value="2"/>
</dbReference>
<dbReference type="Proteomes" id="UP000075920">
    <property type="component" value="Unassembled WGS sequence"/>
</dbReference>
<feature type="transmembrane region" description="Helical" evidence="1">
    <location>
        <begin position="337"/>
        <end position="356"/>
    </location>
</feature>
<keyword evidence="1" id="KW-0472">Membrane</keyword>
<evidence type="ECO:0000259" key="2">
    <source>
        <dbReference type="PROSITE" id="PS50835"/>
    </source>
</evidence>
<dbReference type="VEuPathDB" id="VectorBase:AMIN008012"/>
<dbReference type="PANTHER" id="PTHR23279:SF46">
    <property type="entry name" value="DEFECTIVE PROBOSCIS EXTENSION RESPONSE 10, ISOFORM A-RELATED"/>
    <property type="match status" value="1"/>
</dbReference>
<dbReference type="SMART" id="SM00406">
    <property type="entry name" value="IGv"/>
    <property type="match status" value="2"/>
</dbReference>
<protein>
    <recommendedName>
        <fullName evidence="2">Ig-like domain-containing protein</fullName>
    </recommendedName>
</protein>
<dbReference type="InterPro" id="IPR037448">
    <property type="entry name" value="Zig-8"/>
</dbReference>
<dbReference type="PROSITE" id="PS50835">
    <property type="entry name" value="IG_LIKE"/>
    <property type="match status" value="2"/>
</dbReference>
<evidence type="ECO:0000256" key="1">
    <source>
        <dbReference type="SAM" id="Phobius"/>
    </source>
</evidence>
<dbReference type="GO" id="GO:0032589">
    <property type="term" value="C:neuron projection membrane"/>
    <property type="evidence" value="ECO:0007669"/>
    <property type="project" value="TreeGrafter"/>
</dbReference>
<dbReference type="InterPro" id="IPR036179">
    <property type="entry name" value="Ig-like_dom_sf"/>
</dbReference>
<dbReference type="SMART" id="SM00409">
    <property type="entry name" value="IG"/>
    <property type="match status" value="2"/>
</dbReference>
<feature type="domain" description="Ig-like" evidence="2">
    <location>
        <begin position="181"/>
        <end position="277"/>
    </location>
</feature>
<keyword evidence="4" id="KW-1185">Reference proteome</keyword>
<dbReference type="InterPro" id="IPR013783">
    <property type="entry name" value="Ig-like_fold"/>
</dbReference>
<keyword evidence="1" id="KW-0812">Transmembrane</keyword>
<feature type="domain" description="Ig-like" evidence="2">
    <location>
        <begin position="53"/>
        <end position="148"/>
    </location>
</feature>
<accession>A0A182WCD2</accession>
<reference evidence="3" key="2">
    <citation type="submission" date="2020-05" db="UniProtKB">
        <authorList>
            <consortium name="EnsemblMetazoa"/>
        </authorList>
    </citation>
    <scope>IDENTIFICATION</scope>
    <source>
        <strain evidence="3">MINIMUS1</strain>
    </source>
</reference>
<proteinExistence type="predicted"/>
<dbReference type="EnsemblMetazoa" id="AMIN008012-RA">
    <property type="protein sequence ID" value="AMIN008012-PA"/>
    <property type="gene ID" value="AMIN008012"/>
</dbReference>
<dbReference type="Gene3D" id="2.60.40.10">
    <property type="entry name" value="Immunoglobulins"/>
    <property type="match status" value="2"/>
</dbReference>
<dbReference type="Pfam" id="PF07679">
    <property type="entry name" value="I-set"/>
    <property type="match status" value="1"/>
</dbReference>
<sequence>MTIAGMAVRRRVGKHGALGSTSAWYETNAWSTSTRRYYATPEQQPVQRQWTEPYFDLGVSRNVTVREGETAFLTCRVENLAKYSISWVRHHDLHILAINADTFTSDDRFQALYNDQTEEWTLKIRRTRRKDTGIYECQISTMPVKSLQLYLIVLDESQLVRRQDDILYDIPPSSGEHLEGPKAGDAYNRMYADRVNATTTQILEGTIVYGYKGQNVNLTCIVNHNYDRRPSHIVWYHQKDIVAYESLRKRGRSSLNSITSHHLIRNAEFDDAGNYTCAPELYASASTIVHILDGGTVTEEQLQTGAIGGRLFISYRNALQIAGEEAQEINSSNRQPYRSVVTMLLCGTLVVLSILYNHRDRMS</sequence>